<reference evidence="1" key="1">
    <citation type="submission" date="2022-06" db="EMBL/GenBank/DDBJ databases">
        <authorList>
            <person name="Berger JAMES D."/>
            <person name="Berger JAMES D."/>
        </authorList>
    </citation>
    <scope>NUCLEOTIDE SEQUENCE [LARGE SCALE GENOMIC DNA]</scope>
</reference>
<reference evidence="2 3" key="2">
    <citation type="submission" date="2023-11" db="UniProtKB">
        <authorList>
            <consortium name="WormBaseParasite"/>
        </authorList>
    </citation>
    <scope>IDENTIFICATION</scope>
</reference>
<dbReference type="WBParaSite" id="TREG1_19630.2">
    <property type="protein sequence ID" value="TREG1_19630.2"/>
    <property type="gene ID" value="TREG1_19630"/>
</dbReference>
<evidence type="ECO:0000313" key="3">
    <source>
        <dbReference type="WBParaSite" id="TREG1_19630.3"/>
    </source>
</evidence>
<dbReference type="InterPro" id="IPR012677">
    <property type="entry name" value="Nucleotide-bd_a/b_plait_sf"/>
</dbReference>
<protein>
    <submittedName>
        <fullName evidence="2 3">R3H domain-containing protein</fullName>
    </submittedName>
</protein>
<dbReference type="Proteomes" id="UP000050795">
    <property type="component" value="Unassembled WGS sequence"/>
</dbReference>
<accession>A0A183WWM3</accession>
<keyword evidence="1" id="KW-1185">Reference proteome</keyword>
<dbReference type="WBParaSite" id="TREG1_19630.4">
    <property type="protein sequence ID" value="TREG1_19630.4"/>
    <property type="gene ID" value="TREG1_19630"/>
</dbReference>
<organism evidence="1 3">
    <name type="scientific">Trichobilharzia regenti</name>
    <name type="common">Nasal bird schistosome</name>
    <dbReference type="NCBI Taxonomy" id="157069"/>
    <lineage>
        <taxon>Eukaryota</taxon>
        <taxon>Metazoa</taxon>
        <taxon>Spiralia</taxon>
        <taxon>Lophotrochozoa</taxon>
        <taxon>Platyhelminthes</taxon>
        <taxon>Trematoda</taxon>
        <taxon>Digenea</taxon>
        <taxon>Strigeidida</taxon>
        <taxon>Schistosomatoidea</taxon>
        <taxon>Schistosomatidae</taxon>
        <taxon>Trichobilharzia</taxon>
    </lineage>
</organism>
<proteinExistence type="predicted"/>
<evidence type="ECO:0000313" key="2">
    <source>
        <dbReference type="WBParaSite" id="TREG1_19630.2"/>
    </source>
</evidence>
<dbReference type="WBParaSite" id="TREG1_19630.3">
    <property type="protein sequence ID" value="TREG1_19630.3"/>
    <property type="gene ID" value="TREG1_19630"/>
</dbReference>
<dbReference type="AlphaFoldDB" id="A0A183WWM3"/>
<dbReference type="PANTHER" id="PTHR21678">
    <property type="entry name" value="GROWTH INHIBITION AND DIFFERENTIATION RELATED PROTEIN 88"/>
    <property type="match status" value="1"/>
</dbReference>
<evidence type="ECO:0000313" key="1">
    <source>
        <dbReference type="Proteomes" id="UP000050795"/>
    </source>
</evidence>
<dbReference type="InterPro" id="IPR039884">
    <property type="entry name" value="R3HC1/R3HCL"/>
</dbReference>
<name>A0A183WWM3_TRIRE</name>
<dbReference type="Gene3D" id="3.30.70.330">
    <property type="match status" value="1"/>
</dbReference>
<sequence length="256" mass="28954">MSTKKTPRALYIPPPLRNNVNNDLIISNDVRKPSSISESSTVNLSVNQHTDEIEQSFKSLQLSDNPTEVYDGSKKNVFKSKLLSKNEQTLEHKTEPRLNLSDFQHIIELYNLPKDVENYQLESELAGFQDSGFYQKWVDDEHCLLVFSSSDEAHRALAQISGLFIKARKIDDASLASKQKIARSAGDWSMPYKKRPVTTSSIAHRIISSHLGIAPNKKNSIEDTTRDEQNKALLREARVREQAIRQAQNSMGEGDD</sequence>
<dbReference type="PANTHER" id="PTHR21678:SF0">
    <property type="entry name" value="C3H1-TYPE DOMAIN-CONTAINING PROTEIN"/>
    <property type="match status" value="1"/>
</dbReference>
<dbReference type="OrthoDB" id="5418203at2759"/>